<dbReference type="AlphaFoldDB" id="A0A0D5CHH7"/>
<dbReference type="Proteomes" id="UP000032604">
    <property type="component" value="Chromosome"/>
</dbReference>
<evidence type="ECO:0000313" key="4">
    <source>
        <dbReference type="Proteomes" id="UP000032604"/>
    </source>
</evidence>
<evidence type="ECO:0000313" key="5">
    <source>
        <dbReference type="Proteomes" id="UP000266634"/>
    </source>
</evidence>
<evidence type="ECO:0000313" key="3">
    <source>
        <dbReference type="EMBL" id="RIJ43637.1"/>
    </source>
</evidence>
<dbReference type="KEGG" id="cmh:VO01_05950"/>
<dbReference type="EMBL" id="QWEA01000157">
    <property type="protein sequence ID" value="RIJ43637.1"/>
    <property type="molecule type" value="Genomic_DNA"/>
</dbReference>
<dbReference type="RefSeq" id="WP_045527550.1">
    <property type="nucleotide sequence ID" value="NZ_CP011043.1"/>
</dbReference>
<dbReference type="InterPro" id="IPR055593">
    <property type="entry name" value="DUF7169"/>
</dbReference>
<name>A0A0D5CHH7_9MICO</name>
<dbReference type="EMBL" id="CP011043">
    <property type="protein sequence ID" value="AJW78734.1"/>
    <property type="molecule type" value="Genomic_DNA"/>
</dbReference>
<dbReference type="OrthoDB" id="5160548at2"/>
<dbReference type="Pfam" id="PF23773">
    <property type="entry name" value="DUF7169"/>
    <property type="match status" value="1"/>
</dbReference>
<accession>A0A0D5CHH7</accession>
<proteinExistence type="predicted"/>
<dbReference type="Proteomes" id="UP000266634">
    <property type="component" value="Unassembled WGS sequence"/>
</dbReference>
<sequence>MSDTGTPSRLDATPHVRAVAEAGLRLELVLRDARAIQWYPAPVPRPDTDGRRPSGISDPVPAIAGDWRRIAVRESVVESERMLDRAVDALAVARRRLERAIAEARAE</sequence>
<gene>
    <name evidence="3" type="ORF">DZF93_05815</name>
    <name evidence="2" type="ORF">VO01_05950</name>
</gene>
<feature type="region of interest" description="Disordered" evidence="1">
    <location>
        <begin position="40"/>
        <end position="59"/>
    </location>
</feature>
<dbReference type="HOGENOM" id="CLU_2205380_0_0_11"/>
<evidence type="ECO:0000256" key="1">
    <source>
        <dbReference type="SAM" id="MobiDB-lite"/>
    </source>
</evidence>
<reference evidence="2 4" key="1">
    <citation type="journal article" date="2015" name="Genome Announc.">
        <title>Complete Genome Sequence of Clavibacter michiganensis subsp. insidiosus R1-1 Using PacBio Single-Molecule Real-Time Technology.</title>
        <authorList>
            <person name="Lu Y."/>
            <person name="Samac D.A."/>
            <person name="Glazebrook J."/>
            <person name="Ishimaru C.A."/>
        </authorList>
    </citation>
    <scope>NUCLEOTIDE SEQUENCE [LARGE SCALE GENOMIC DNA]</scope>
    <source>
        <strain evidence="2 4">R1-1</strain>
    </source>
</reference>
<organism evidence="2 4">
    <name type="scientific">Clavibacter michiganensis subsp. insidiosus</name>
    <dbReference type="NCBI Taxonomy" id="33014"/>
    <lineage>
        <taxon>Bacteria</taxon>
        <taxon>Bacillati</taxon>
        <taxon>Actinomycetota</taxon>
        <taxon>Actinomycetes</taxon>
        <taxon>Micrococcales</taxon>
        <taxon>Microbacteriaceae</taxon>
        <taxon>Clavibacter</taxon>
    </lineage>
</organism>
<reference evidence="3 5" key="2">
    <citation type="submission" date="2018-08" db="EMBL/GenBank/DDBJ databases">
        <title>Genome Sequence of Clavibacter michiganensis Subspecies type strains, and the Atypical Peach-Colored Strains Isolated from Tomato.</title>
        <authorList>
            <person name="Osdaghi E."/>
            <person name="Portier P."/>
            <person name="Briand M."/>
            <person name="Jacques M.-A."/>
        </authorList>
    </citation>
    <scope>NUCLEOTIDE SEQUENCE [LARGE SCALE GENOMIC DNA]</scope>
    <source>
        <strain evidence="3 5">CFBP 6488</strain>
    </source>
</reference>
<evidence type="ECO:0000313" key="2">
    <source>
        <dbReference type="EMBL" id="AJW78734.1"/>
    </source>
</evidence>
<dbReference type="PATRIC" id="fig|33014.5.peg.1243"/>
<protein>
    <submittedName>
        <fullName evidence="2">Uncharacterized protein</fullName>
    </submittedName>
</protein>